<accession>A0A3A3FSJ0</accession>
<dbReference type="Proteomes" id="UP000265955">
    <property type="component" value="Unassembled WGS sequence"/>
</dbReference>
<proteinExistence type="predicted"/>
<keyword evidence="1" id="KW-1133">Transmembrane helix</keyword>
<comment type="caution">
    <text evidence="2">The sequence shown here is derived from an EMBL/GenBank/DDBJ whole genome shotgun (WGS) entry which is preliminary data.</text>
</comment>
<organism evidence="2 3">
    <name type="scientific">Noviherbaspirillum saxi</name>
    <dbReference type="NCBI Taxonomy" id="2320863"/>
    <lineage>
        <taxon>Bacteria</taxon>
        <taxon>Pseudomonadati</taxon>
        <taxon>Pseudomonadota</taxon>
        <taxon>Betaproteobacteria</taxon>
        <taxon>Burkholderiales</taxon>
        <taxon>Oxalobacteraceae</taxon>
        <taxon>Noviherbaspirillum</taxon>
    </lineage>
</organism>
<evidence type="ECO:0000256" key="1">
    <source>
        <dbReference type="SAM" id="Phobius"/>
    </source>
</evidence>
<feature type="transmembrane region" description="Helical" evidence="1">
    <location>
        <begin position="82"/>
        <end position="101"/>
    </location>
</feature>
<dbReference type="AlphaFoldDB" id="A0A3A3FSJ0"/>
<name>A0A3A3FSJ0_9BURK</name>
<keyword evidence="1" id="KW-0472">Membrane</keyword>
<keyword evidence="1" id="KW-0812">Transmembrane</keyword>
<keyword evidence="3" id="KW-1185">Reference proteome</keyword>
<reference evidence="3" key="1">
    <citation type="submission" date="2018-09" db="EMBL/GenBank/DDBJ databases">
        <authorList>
            <person name="Zhu H."/>
        </authorList>
    </citation>
    <scope>NUCLEOTIDE SEQUENCE [LARGE SCALE GENOMIC DNA]</scope>
    <source>
        <strain evidence="3">K1R23-30</strain>
    </source>
</reference>
<dbReference type="EMBL" id="QYUO01000001">
    <property type="protein sequence ID" value="RJF97161.1"/>
    <property type="molecule type" value="Genomic_DNA"/>
</dbReference>
<evidence type="ECO:0000313" key="3">
    <source>
        <dbReference type="Proteomes" id="UP000265955"/>
    </source>
</evidence>
<sequence>MIAEGALHRAELLLAKDTVRTGLRPVSLARSAVQQLTATASTSLRNRGVGSVLGTDSNLHALLPLLMSGLSALAEKKSLRKAMLGATLLLGAAGIAAAAMARRNGSAHSDQDR</sequence>
<gene>
    <name evidence="2" type="ORF">D3871_00395</name>
</gene>
<evidence type="ECO:0000313" key="2">
    <source>
        <dbReference type="EMBL" id="RJF97161.1"/>
    </source>
</evidence>
<protein>
    <submittedName>
        <fullName evidence="2">Uncharacterized protein</fullName>
    </submittedName>
</protein>